<dbReference type="InterPro" id="IPR007632">
    <property type="entry name" value="Anoctamin"/>
</dbReference>
<evidence type="ECO:0000313" key="12">
    <source>
        <dbReference type="Proteomes" id="UP000738325"/>
    </source>
</evidence>
<keyword evidence="4 8" id="KW-1133">Transmembrane helix</keyword>
<name>A0A9P6RGZ3_9FUNG</name>
<evidence type="ECO:0000256" key="7">
    <source>
        <dbReference type="SAM" id="MobiDB-lite"/>
    </source>
</evidence>
<evidence type="ECO:0000259" key="9">
    <source>
        <dbReference type="Pfam" id="PF04547"/>
    </source>
</evidence>
<keyword evidence="6" id="KW-0325">Glycoprotein</keyword>
<keyword evidence="5 8" id="KW-0472">Membrane</keyword>
<evidence type="ECO:0000256" key="3">
    <source>
        <dbReference type="ARBA" id="ARBA00022692"/>
    </source>
</evidence>
<dbReference type="GO" id="GO:0005886">
    <property type="term" value="C:plasma membrane"/>
    <property type="evidence" value="ECO:0007669"/>
    <property type="project" value="UniProtKB-SubCell"/>
</dbReference>
<evidence type="ECO:0000256" key="1">
    <source>
        <dbReference type="ARBA" id="ARBA00004651"/>
    </source>
</evidence>
<feature type="transmembrane region" description="Helical" evidence="8">
    <location>
        <begin position="640"/>
        <end position="663"/>
    </location>
</feature>
<gene>
    <name evidence="11" type="primary">ANO7</name>
    <name evidence="11" type="ORF">BGZ99_005642</name>
</gene>
<evidence type="ECO:0000256" key="8">
    <source>
        <dbReference type="SAM" id="Phobius"/>
    </source>
</evidence>
<dbReference type="GO" id="GO:0005254">
    <property type="term" value="F:chloride channel activity"/>
    <property type="evidence" value="ECO:0007669"/>
    <property type="project" value="TreeGrafter"/>
</dbReference>
<organism evidence="11 12">
    <name type="scientific">Dissophora globulifera</name>
    <dbReference type="NCBI Taxonomy" id="979702"/>
    <lineage>
        <taxon>Eukaryota</taxon>
        <taxon>Fungi</taxon>
        <taxon>Fungi incertae sedis</taxon>
        <taxon>Mucoromycota</taxon>
        <taxon>Mortierellomycotina</taxon>
        <taxon>Mortierellomycetes</taxon>
        <taxon>Mortierellales</taxon>
        <taxon>Mortierellaceae</taxon>
        <taxon>Dissophora</taxon>
    </lineage>
</organism>
<evidence type="ECO:0000256" key="6">
    <source>
        <dbReference type="ARBA" id="ARBA00023180"/>
    </source>
</evidence>
<evidence type="ECO:0000259" key="10">
    <source>
        <dbReference type="Pfam" id="PF16178"/>
    </source>
</evidence>
<feature type="transmembrane region" description="Helical" evidence="8">
    <location>
        <begin position="684"/>
        <end position="704"/>
    </location>
</feature>
<evidence type="ECO:0000313" key="11">
    <source>
        <dbReference type="EMBL" id="KAG0318481.1"/>
    </source>
</evidence>
<feature type="compositionally biased region" description="Basic and acidic residues" evidence="7">
    <location>
        <begin position="217"/>
        <end position="233"/>
    </location>
</feature>
<dbReference type="Proteomes" id="UP000738325">
    <property type="component" value="Unassembled WGS sequence"/>
</dbReference>
<keyword evidence="12" id="KW-1185">Reference proteome</keyword>
<comment type="subcellular location">
    <subcellularLocation>
        <location evidence="1">Cell membrane</location>
        <topology evidence="1">Multi-pass membrane protein</topology>
    </subcellularLocation>
</comment>
<evidence type="ECO:0000256" key="4">
    <source>
        <dbReference type="ARBA" id="ARBA00022989"/>
    </source>
</evidence>
<dbReference type="Pfam" id="PF04547">
    <property type="entry name" value="Anoctamin"/>
    <property type="match status" value="1"/>
</dbReference>
<dbReference type="Pfam" id="PF16178">
    <property type="entry name" value="Anoct_dimer"/>
    <property type="match status" value="1"/>
</dbReference>
<reference evidence="11" key="1">
    <citation type="journal article" date="2020" name="Fungal Divers.">
        <title>Resolving the Mortierellaceae phylogeny through synthesis of multi-gene phylogenetics and phylogenomics.</title>
        <authorList>
            <person name="Vandepol N."/>
            <person name="Liber J."/>
            <person name="Desiro A."/>
            <person name="Na H."/>
            <person name="Kennedy M."/>
            <person name="Barry K."/>
            <person name="Grigoriev I.V."/>
            <person name="Miller A.N."/>
            <person name="O'Donnell K."/>
            <person name="Stajich J.E."/>
            <person name="Bonito G."/>
        </authorList>
    </citation>
    <scope>NUCLEOTIDE SEQUENCE</scope>
    <source>
        <strain evidence="11">REB-010B</strain>
    </source>
</reference>
<dbReference type="PANTHER" id="PTHR12308:SF73">
    <property type="entry name" value="ANOCTAMIN"/>
    <property type="match status" value="1"/>
</dbReference>
<accession>A0A9P6RGZ3</accession>
<feature type="domain" description="Anoctamin dimerisation" evidence="10">
    <location>
        <begin position="228"/>
        <end position="361"/>
    </location>
</feature>
<evidence type="ECO:0000256" key="5">
    <source>
        <dbReference type="ARBA" id="ARBA00023136"/>
    </source>
</evidence>
<dbReference type="OrthoDB" id="296386at2759"/>
<dbReference type="InterPro" id="IPR049452">
    <property type="entry name" value="Anoctamin_TM"/>
</dbReference>
<dbReference type="EMBL" id="JAAAIP010000369">
    <property type="protein sequence ID" value="KAG0318481.1"/>
    <property type="molecule type" value="Genomic_DNA"/>
</dbReference>
<feature type="region of interest" description="Disordered" evidence="7">
    <location>
        <begin position="992"/>
        <end position="1017"/>
    </location>
</feature>
<feature type="compositionally biased region" description="Low complexity" evidence="7">
    <location>
        <begin position="19"/>
        <end position="43"/>
    </location>
</feature>
<feature type="transmembrane region" description="Helical" evidence="8">
    <location>
        <begin position="858"/>
        <end position="882"/>
    </location>
</feature>
<feature type="transmembrane region" description="Helical" evidence="8">
    <location>
        <begin position="599"/>
        <end position="628"/>
    </location>
</feature>
<feature type="transmembrane region" description="Helical" evidence="8">
    <location>
        <begin position="916"/>
        <end position="937"/>
    </location>
</feature>
<feature type="transmembrane region" description="Helical" evidence="8">
    <location>
        <begin position="807"/>
        <end position="830"/>
    </location>
</feature>
<feature type="region of interest" description="Disordered" evidence="7">
    <location>
        <begin position="159"/>
        <end position="233"/>
    </location>
</feature>
<feature type="domain" description="Anoctamin transmembrane" evidence="9">
    <location>
        <begin position="464"/>
        <end position="951"/>
    </location>
</feature>
<sequence length="1084" mass="123598">MNPNERDEATVIDLGVLNAQQQAQASPSATSSGAANGSNNNHNTNRRLSRNQHGARGAKDDEHKAACPRHADGHPNNKLTTRDLGDKRTVYLFYGSDAVLFDTIATYKLGNPDRRVDDAIDAFSEHQGADALANIIYGTQAFDMIFKYPIPEHLRKVPEDPPVLGAGPTLSDIEIDSTSSEARARKEERSEKKRQLQEEQKEQQMLEQLQSQNPAATDKDAEAAIKDPKVEREEKLEHHRMRFRKALLRESLVIEEEPSIEGDEMYMKVYAPFWRLCIEAQRLRYKMELTHFNEDKEKAAIEAANNNAERQSWWSKRVGHLLRRYDNVSLPLRAESLLFKASKLRQYALAEKHRKWSDIVRHGGGIKPDGSGVGSQLGSDGKDGFFGTGRRGNLTESIVIYCKIRTKRGDRHALKTAMDQKAFSDMFTTHDGSYKSKVRPIPNRRTVLFDSWVQTRSALPLEEIRFYYGEKIALYFAWIDHYTRWLFWAAAVGVVFMIFGLINYFVIEKDKALQQNTVATRLVVVFDNALTLPFALFMAIWSSLFVEYWKRKSSVLAYQWNTLDFERRERPRPEFKPTGTRVSPVTGRMELYYPRYKQLFSILISIVVVLISIGIVIVSVGSLLLFNVWLKHDKNRNPNVVSVITAVMNLVVIMILGTIYAKLAKILTDNENHRRLTQHEDALIVKRFLFDFINFYSALVYIAYFKGSISNGLFNNPDFQDSCGDSCLGELTIQLAIVFVGKQFLNQVQELAIPQLRKWWNRKSELADKALLVGKYKGKNMVKPPQWAKDDILPPYDPSMFEEYRELVIQFGFCTLFVTAFPIAPIFAYLNNYLEIRVDAYKLLTQHRRPISQSAQDIGSWGTILMMLTHISVITNACLIAFQSTWMNENVFKTAPWISHENLGGAFDFGLLSVRLLFIFIFEHVVFFAKVAIANLVRDVPRTVKLAIERENYFTRLALDDEEPAMDEVLEDLDDDDEDSDDEDDLRKRFANFLDGNDSNSDERDSTVAGLEDPAAAEEEDIEELEAMIKAGGCGCAAHGDGTIGTAKGGFEGTWMSRFKPNAQAALRNRQQSRRRRQNTEKAH</sequence>
<evidence type="ECO:0000256" key="2">
    <source>
        <dbReference type="ARBA" id="ARBA00022475"/>
    </source>
</evidence>
<comment type="caution">
    <text evidence="11">The sequence shown here is derived from an EMBL/GenBank/DDBJ whole genome shotgun (WGS) entry which is preliminary data.</text>
</comment>
<dbReference type="GO" id="GO:0046983">
    <property type="term" value="F:protein dimerization activity"/>
    <property type="evidence" value="ECO:0007669"/>
    <property type="project" value="InterPro"/>
</dbReference>
<feature type="compositionally biased region" description="Basic and acidic residues" evidence="7">
    <location>
        <begin position="57"/>
        <end position="82"/>
    </location>
</feature>
<dbReference type="InterPro" id="IPR032394">
    <property type="entry name" value="Anoct_dimer"/>
</dbReference>
<feature type="transmembrane region" description="Helical" evidence="8">
    <location>
        <begin position="485"/>
        <end position="507"/>
    </location>
</feature>
<dbReference type="PANTHER" id="PTHR12308">
    <property type="entry name" value="ANOCTAMIN"/>
    <property type="match status" value="1"/>
</dbReference>
<proteinExistence type="predicted"/>
<protein>
    <submittedName>
        <fullName evidence="11">Anoctamin-7</fullName>
    </submittedName>
</protein>
<keyword evidence="3 8" id="KW-0812">Transmembrane</keyword>
<dbReference type="GO" id="GO:0032541">
    <property type="term" value="C:cortical endoplasmic reticulum"/>
    <property type="evidence" value="ECO:0007669"/>
    <property type="project" value="TreeGrafter"/>
</dbReference>
<dbReference type="AlphaFoldDB" id="A0A9P6RGZ3"/>
<feature type="region of interest" description="Disordered" evidence="7">
    <location>
        <begin position="1063"/>
        <end position="1084"/>
    </location>
</feature>
<feature type="transmembrane region" description="Helical" evidence="8">
    <location>
        <begin position="519"/>
        <end position="546"/>
    </location>
</feature>
<feature type="region of interest" description="Disordered" evidence="7">
    <location>
        <begin position="19"/>
        <end position="82"/>
    </location>
</feature>
<keyword evidence="2" id="KW-1003">Cell membrane</keyword>
<feature type="compositionally biased region" description="Basic and acidic residues" evidence="7">
    <location>
        <begin position="182"/>
        <end position="204"/>
    </location>
</feature>